<dbReference type="EMBL" id="LR216287">
    <property type="protein sequence ID" value="VFJ13828.1"/>
    <property type="molecule type" value="Genomic_DNA"/>
</dbReference>
<organism evidence="2 3">
    <name type="scientific">Candidatus Nitrosocosmicus franklandianus</name>
    <dbReference type="NCBI Taxonomy" id="1798806"/>
    <lineage>
        <taxon>Archaea</taxon>
        <taxon>Nitrososphaerota</taxon>
        <taxon>Nitrososphaeria</taxon>
        <taxon>Nitrososphaerales</taxon>
        <taxon>Nitrososphaeraceae</taxon>
        <taxon>Candidatus Nitrosocosmicus</taxon>
    </lineage>
</organism>
<evidence type="ECO:0000259" key="1">
    <source>
        <dbReference type="Pfam" id="PF14947"/>
    </source>
</evidence>
<dbReference type="Gene3D" id="1.10.10.10">
    <property type="entry name" value="Winged helix-like DNA-binding domain superfamily/Winged helix DNA-binding domain"/>
    <property type="match status" value="1"/>
</dbReference>
<accession>A0A484I7Y2</accession>
<protein>
    <recommendedName>
        <fullName evidence="1">ArnR1-like winged helix-turn-helix domain-containing protein</fullName>
    </recommendedName>
</protein>
<evidence type="ECO:0000313" key="2">
    <source>
        <dbReference type="EMBL" id="VFJ13828.1"/>
    </source>
</evidence>
<feature type="domain" description="ArnR1-like winged helix-turn-helix" evidence="1">
    <location>
        <begin position="7"/>
        <end position="80"/>
    </location>
</feature>
<keyword evidence="3" id="KW-1185">Reference proteome</keyword>
<name>A0A484I7Y2_9ARCH</name>
<dbReference type="KEGG" id="nfn:NFRAN_1506"/>
<gene>
    <name evidence="2" type="ORF">NFRAN_1506</name>
</gene>
<evidence type="ECO:0000313" key="3">
    <source>
        <dbReference type="Proteomes" id="UP000294299"/>
    </source>
</evidence>
<dbReference type="RefSeq" id="WP_134483866.1">
    <property type="nucleotide sequence ID" value="NZ_LR216287.1"/>
</dbReference>
<reference evidence="2 3" key="1">
    <citation type="submission" date="2019-02" db="EMBL/GenBank/DDBJ databases">
        <authorList>
            <person name="Lehtovirta-Morley E L."/>
        </authorList>
    </citation>
    <scope>NUCLEOTIDE SEQUENCE [LARGE SCALE GENOMIC DNA]</scope>
    <source>
        <strain evidence="2">NFRAN1</strain>
    </source>
</reference>
<proteinExistence type="predicted"/>
<sequence length="93" mass="11176">MKESMYKRSRLELYYLILKSCISNENHTRGSLNRQLKVPYALLNECLIYLERLGFLDVDYNQRTIKTTLEGQEYVRKFSYLMQQVGYITHLKT</sequence>
<dbReference type="Pfam" id="PF14947">
    <property type="entry name" value="HTH_45"/>
    <property type="match status" value="1"/>
</dbReference>
<dbReference type="InterPro" id="IPR038723">
    <property type="entry name" value="ArnR1-like_HTH"/>
</dbReference>
<dbReference type="Proteomes" id="UP000294299">
    <property type="component" value="Chromosome NFRAN"/>
</dbReference>
<dbReference type="GeneID" id="39420857"/>
<dbReference type="InterPro" id="IPR036388">
    <property type="entry name" value="WH-like_DNA-bd_sf"/>
</dbReference>
<dbReference type="AlphaFoldDB" id="A0A484I7Y2"/>